<dbReference type="GO" id="GO:0071949">
    <property type="term" value="F:FAD binding"/>
    <property type="evidence" value="ECO:0007669"/>
    <property type="project" value="InterPro"/>
</dbReference>
<dbReference type="Gene3D" id="3.50.50.60">
    <property type="entry name" value="FAD/NAD(P)-binding domain"/>
    <property type="match status" value="1"/>
</dbReference>
<proteinExistence type="predicted"/>
<dbReference type="GO" id="GO:0016709">
    <property type="term" value="F:oxidoreductase activity, acting on paired donors, with incorporation or reduction of molecular oxygen, NAD(P)H as one donor, and incorporation of one atom of oxygen"/>
    <property type="evidence" value="ECO:0007669"/>
    <property type="project" value="UniProtKB-ARBA"/>
</dbReference>
<dbReference type="SUPFAM" id="SSF51905">
    <property type="entry name" value="FAD/NAD(P)-binding domain"/>
    <property type="match status" value="1"/>
</dbReference>
<dbReference type="Gene3D" id="3.40.30.120">
    <property type="match status" value="1"/>
</dbReference>
<dbReference type="InterPro" id="IPR002938">
    <property type="entry name" value="FAD-bd"/>
</dbReference>
<dbReference type="Gene3D" id="3.30.70.2450">
    <property type="match status" value="1"/>
</dbReference>
<evidence type="ECO:0000256" key="3">
    <source>
        <dbReference type="ARBA" id="ARBA00022827"/>
    </source>
</evidence>
<comment type="caution">
    <text evidence="6">The sequence shown here is derived from an EMBL/GenBank/DDBJ whole genome shotgun (WGS) entry which is preliminary data.</text>
</comment>
<gene>
    <name evidence="6" type="ORF">E4U56_000871</name>
</gene>
<evidence type="ECO:0000256" key="4">
    <source>
        <dbReference type="ARBA" id="ARBA00023002"/>
    </source>
</evidence>
<keyword evidence="3" id="KW-0274">FAD</keyword>
<dbReference type="EMBL" id="SRPS01000120">
    <property type="protein sequence ID" value="KAG5967461.1"/>
    <property type="molecule type" value="Genomic_DNA"/>
</dbReference>
<evidence type="ECO:0000259" key="5">
    <source>
        <dbReference type="Pfam" id="PF01494"/>
    </source>
</evidence>
<sequence>MAKSSLHADVIVAGAGPVGLFVACELALHGVSVIVLERDADSDNVWKKGLLGSRGMYKPALEAFYRRGLLADLLFDEKRATHLEKTFGFQNAGHFAGRLLNANLVDFSRFKYHLTGPTFLPAKTTIADIECDLSKRATERGVRIMRGVEISRVEDEGDEVTVWADDQSFKSNWLVACDGGKSTIRKAAGFQFTGTDSELTCYIALCDVDKPELLGKGLKPTEAGMYIVSGPRNLYVMDFDTTFDRSQTVTKEHLERVVQRVSGTSVKIEALELVSTFTDRCKQATQYRKGRILLAGDSAHIHSPLGAQGLTTGIADAFNLGWKLASVVKGYASADLLDTYQRERQPEGASTLDWSRSQVVIMRPDPAGKAISRLVTDLMATEDGTTYFVNKIWGISRRYDLLGAQAHPLLGCSVPDFQFEDGSYLGSKLHGGKFMTVDFSGSKALEEATDLVQHWVGYLSCSVKDRLGMNALLLRPDGVVAWVAEDEVKVDSWKAALSQWMILTGET</sequence>
<dbReference type="PROSITE" id="PS51257">
    <property type="entry name" value="PROKAR_LIPOPROTEIN"/>
    <property type="match status" value="1"/>
</dbReference>
<evidence type="ECO:0000313" key="6">
    <source>
        <dbReference type="EMBL" id="KAG5967461.1"/>
    </source>
</evidence>
<protein>
    <recommendedName>
        <fullName evidence="5">FAD-binding domain-containing protein</fullName>
    </recommendedName>
</protein>
<keyword evidence="4" id="KW-0560">Oxidoreductase</keyword>
<feature type="domain" description="FAD-binding" evidence="5">
    <location>
        <begin position="8"/>
        <end position="354"/>
    </location>
</feature>
<dbReference type="InterPro" id="IPR036188">
    <property type="entry name" value="FAD/NAD-bd_sf"/>
</dbReference>
<dbReference type="Pfam" id="PF21274">
    <property type="entry name" value="Rng_hyd_C"/>
    <property type="match status" value="1"/>
</dbReference>
<accession>A0A9P7MRF0</accession>
<dbReference type="AlphaFoldDB" id="A0A9P7MRF0"/>
<dbReference type="PRINTS" id="PR00420">
    <property type="entry name" value="RNGMNOXGNASE"/>
</dbReference>
<dbReference type="PANTHER" id="PTHR43004:SF19">
    <property type="entry name" value="BINDING MONOOXYGENASE, PUTATIVE (JCVI)-RELATED"/>
    <property type="match status" value="1"/>
</dbReference>
<reference evidence="6" key="1">
    <citation type="journal article" date="2020" name="bioRxiv">
        <title>Whole genome comparisons of ergot fungi reveals the divergence and evolution of species within the genus Claviceps are the result of varying mechanisms driving genome evolution and host range expansion.</title>
        <authorList>
            <person name="Wyka S.A."/>
            <person name="Mondo S.J."/>
            <person name="Liu M."/>
            <person name="Dettman J."/>
            <person name="Nalam V."/>
            <person name="Broders K.D."/>
        </authorList>
    </citation>
    <scope>NUCLEOTIDE SEQUENCE</scope>
    <source>
        <strain evidence="6">CCC 1102</strain>
    </source>
</reference>
<evidence type="ECO:0000256" key="2">
    <source>
        <dbReference type="ARBA" id="ARBA00022630"/>
    </source>
</evidence>
<dbReference type="InterPro" id="IPR050641">
    <property type="entry name" value="RIFMO-like"/>
</dbReference>
<dbReference type="Proteomes" id="UP000784919">
    <property type="component" value="Unassembled WGS sequence"/>
</dbReference>
<name>A0A9P7MRF0_9HYPO</name>
<comment type="cofactor">
    <cofactor evidence="1">
        <name>FAD</name>
        <dbReference type="ChEBI" id="CHEBI:57692"/>
    </cofactor>
</comment>
<keyword evidence="2" id="KW-0285">Flavoprotein</keyword>
<organism evidence="6 7">
    <name type="scientific">Claviceps arundinis</name>
    <dbReference type="NCBI Taxonomy" id="1623583"/>
    <lineage>
        <taxon>Eukaryota</taxon>
        <taxon>Fungi</taxon>
        <taxon>Dikarya</taxon>
        <taxon>Ascomycota</taxon>
        <taxon>Pezizomycotina</taxon>
        <taxon>Sordariomycetes</taxon>
        <taxon>Hypocreomycetidae</taxon>
        <taxon>Hypocreales</taxon>
        <taxon>Clavicipitaceae</taxon>
        <taxon>Claviceps</taxon>
    </lineage>
</organism>
<evidence type="ECO:0000313" key="7">
    <source>
        <dbReference type="Proteomes" id="UP000784919"/>
    </source>
</evidence>
<evidence type="ECO:0000256" key="1">
    <source>
        <dbReference type="ARBA" id="ARBA00001974"/>
    </source>
</evidence>
<dbReference type="Pfam" id="PF01494">
    <property type="entry name" value="FAD_binding_3"/>
    <property type="match status" value="1"/>
</dbReference>
<dbReference type="PANTHER" id="PTHR43004">
    <property type="entry name" value="TRK SYSTEM POTASSIUM UPTAKE PROTEIN"/>
    <property type="match status" value="1"/>
</dbReference>
<dbReference type="OrthoDB" id="1716816at2759"/>